<name>A0A7Y2R170_9HYPH</name>
<dbReference type="InterPro" id="IPR010985">
    <property type="entry name" value="Ribbon_hlx_hlx"/>
</dbReference>
<sequence>MPAVTIRNLSEATHRALKVRAAHHGRSAEAEMREILEAAVRPETRLHLGSALAERSRRLGLTNEDLAVLDQARDALPAKPLSFE</sequence>
<dbReference type="RefSeq" id="WP_017967320.1">
    <property type="nucleotide sequence ID" value="NZ_JAAEAB010000003.1"/>
</dbReference>
<dbReference type="AlphaFoldDB" id="A0A7Y2R170"/>
<dbReference type="Gene3D" id="1.10.1220.10">
    <property type="entry name" value="Met repressor-like"/>
    <property type="match status" value="1"/>
</dbReference>
<dbReference type="Proteomes" id="UP000530654">
    <property type="component" value="Unassembled WGS sequence"/>
</dbReference>
<dbReference type="InterPro" id="IPR013321">
    <property type="entry name" value="Arc_rbn_hlx_hlx"/>
</dbReference>
<proteinExistence type="predicted"/>
<evidence type="ECO:0000313" key="2">
    <source>
        <dbReference type="EMBL" id="NNH62350.1"/>
    </source>
</evidence>
<feature type="domain" description="Antitoxin FitA-like ribbon-helix-helix" evidence="1">
    <location>
        <begin position="2"/>
        <end position="40"/>
    </location>
</feature>
<dbReference type="InterPro" id="IPR053853">
    <property type="entry name" value="FitA-like_RHH"/>
</dbReference>
<accession>A0A7Y2R170</accession>
<dbReference type="GO" id="GO:0006355">
    <property type="term" value="P:regulation of DNA-templated transcription"/>
    <property type="evidence" value="ECO:0007669"/>
    <property type="project" value="InterPro"/>
</dbReference>
<reference evidence="2 3" key="1">
    <citation type="submission" date="2020-04" db="EMBL/GenBank/DDBJ databases">
        <title>Rhizobium bacterial biofertilizers improve the content of phenolic compounds of Lactuca sativa L. under non-saline and saline-stress conditions.</title>
        <authorList>
            <person name="Ayuso-Calles M."/>
            <person name="Garcia-Estevez I."/>
            <person name="Jimenez-Gomez A."/>
            <person name="Flores-Felix J.D."/>
            <person name="Escribano-Bailon M."/>
            <person name="Rivas R."/>
        </authorList>
    </citation>
    <scope>NUCLEOTIDE SEQUENCE [LARGE SCALE GENOMIC DNA]</scope>
    <source>
        <strain evidence="2 3">GPTR02</strain>
    </source>
</reference>
<organism evidence="2 3">
    <name type="scientific">Rhizobium laguerreae</name>
    <dbReference type="NCBI Taxonomy" id="1076926"/>
    <lineage>
        <taxon>Bacteria</taxon>
        <taxon>Pseudomonadati</taxon>
        <taxon>Pseudomonadota</taxon>
        <taxon>Alphaproteobacteria</taxon>
        <taxon>Hyphomicrobiales</taxon>
        <taxon>Rhizobiaceae</taxon>
        <taxon>Rhizobium/Agrobacterium group</taxon>
        <taxon>Rhizobium</taxon>
    </lineage>
</organism>
<comment type="caution">
    <text evidence="2">The sequence shown here is derived from an EMBL/GenBank/DDBJ whole genome shotgun (WGS) entry which is preliminary data.</text>
</comment>
<dbReference type="EMBL" id="JABEQY010000002">
    <property type="protein sequence ID" value="NNH62350.1"/>
    <property type="molecule type" value="Genomic_DNA"/>
</dbReference>
<evidence type="ECO:0000313" key="3">
    <source>
        <dbReference type="Proteomes" id="UP000530654"/>
    </source>
</evidence>
<protein>
    <submittedName>
        <fullName evidence="2">Plasmid stabilization protein</fullName>
    </submittedName>
</protein>
<evidence type="ECO:0000259" key="1">
    <source>
        <dbReference type="Pfam" id="PF22513"/>
    </source>
</evidence>
<dbReference type="Pfam" id="PF22513">
    <property type="entry name" value="FitA-like_RHH"/>
    <property type="match status" value="1"/>
</dbReference>
<dbReference type="SUPFAM" id="SSF47598">
    <property type="entry name" value="Ribbon-helix-helix"/>
    <property type="match status" value="1"/>
</dbReference>
<gene>
    <name evidence="2" type="ORF">HLI17_03430</name>
</gene>
<dbReference type="OrthoDB" id="2389872at2"/>